<comment type="similarity">
    <text evidence="7">Belongs to the ThrE exporter (TC 2.A.79) family.</text>
</comment>
<feature type="transmembrane region" description="Helical" evidence="8">
    <location>
        <begin position="114"/>
        <end position="131"/>
    </location>
</feature>
<dbReference type="InterPro" id="IPR050539">
    <property type="entry name" value="ThrE_Dicarb/AminoAcid_Exp"/>
</dbReference>
<evidence type="ECO:0000259" key="9">
    <source>
        <dbReference type="Pfam" id="PF12821"/>
    </source>
</evidence>
<evidence type="ECO:0000256" key="6">
    <source>
        <dbReference type="ARBA" id="ARBA00023136"/>
    </source>
</evidence>
<evidence type="ECO:0000256" key="1">
    <source>
        <dbReference type="ARBA" id="ARBA00004651"/>
    </source>
</evidence>
<feature type="domain" description="Threonine/Serine exporter ThrE" evidence="9">
    <location>
        <begin position="2"/>
        <end position="127"/>
    </location>
</feature>
<gene>
    <name evidence="10" type="ORF">HLPR_07280</name>
</gene>
<dbReference type="RefSeq" id="WP_338536718.1">
    <property type="nucleotide sequence ID" value="NZ_AP028654.1"/>
</dbReference>
<keyword evidence="2" id="KW-1003">Cell membrane</keyword>
<dbReference type="AlphaFoldDB" id="A0AAU9ECU8"/>
<evidence type="ECO:0000313" key="10">
    <source>
        <dbReference type="EMBL" id="BEP28397.1"/>
    </source>
</evidence>
<evidence type="ECO:0000256" key="2">
    <source>
        <dbReference type="ARBA" id="ARBA00022475"/>
    </source>
</evidence>
<comment type="subcellular location">
    <subcellularLocation>
        <location evidence="1">Cell membrane</location>
        <topology evidence="1">Multi-pass membrane protein</topology>
    </subcellularLocation>
</comment>
<evidence type="ECO:0000256" key="5">
    <source>
        <dbReference type="ARBA" id="ARBA00022989"/>
    </source>
</evidence>
<protein>
    <submittedName>
        <fullName evidence="10">Threonine/serine exporter family protein</fullName>
    </submittedName>
</protein>
<dbReference type="KEGG" id="hprf:HLPR_07280"/>
<keyword evidence="11" id="KW-1185">Reference proteome</keyword>
<sequence>MNFLFSFLSSVGFAGLFNIPRKELIFTGIVGGTGYIAYRYIDMISSTSMLGYFFGALIVGIFAEILAIIRKKPVTLYIIPGIIPLVPGYGLYYTMLKIIEKNYSGAAEVGFESFMVSLAIAAAIIIANGFGKHILRRKS</sequence>
<dbReference type="PANTHER" id="PTHR34390">
    <property type="entry name" value="UPF0442 PROTEIN YJJB-RELATED"/>
    <property type="match status" value="1"/>
</dbReference>
<accession>A0AAU9ECU8</accession>
<reference evidence="10 11" key="1">
    <citation type="submission" date="2023-08" db="EMBL/GenBank/DDBJ databases">
        <title>Helicovermis profunda gen. nov., sp. nov., a novel mesophilic, fermentative bacterium within the Bacillota from a deep-sea hydrothermal vent chimney.</title>
        <authorList>
            <person name="Miyazaki U."/>
            <person name="Mizutani D."/>
            <person name="Hashimoto Y."/>
            <person name="Tame A."/>
            <person name="Sawayama S."/>
            <person name="Miyazaki J."/>
            <person name="Takai K."/>
            <person name="Nakagawa S."/>
        </authorList>
    </citation>
    <scope>NUCLEOTIDE SEQUENCE [LARGE SCALE GENOMIC DNA]</scope>
    <source>
        <strain evidence="10 11">S502</strain>
    </source>
</reference>
<feature type="transmembrane region" description="Helical" evidence="8">
    <location>
        <begin position="49"/>
        <end position="69"/>
    </location>
</feature>
<keyword evidence="3" id="KW-0997">Cell inner membrane</keyword>
<dbReference type="GO" id="GO:0015744">
    <property type="term" value="P:succinate transport"/>
    <property type="evidence" value="ECO:0007669"/>
    <property type="project" value="TreeGrafter"/>
</dbReference>
<evidence type="ECO:0000256" key="7">
    <source>
        <dbReference type="ARBA" id="ARBA00034125"/>
    </source>
</evidence>
<dbReference type="GO" id="GO:0005886">
    <property type="term" value="C:plasma membrane"/>
    <property type="evidence" value="ECO:0007669"/>
    <property type="project" value="UniProtKB-SubCell"/>
</dbReference>
<keyword evidence="6 8" id="KW-0472">Membrane</keyword>
<evidence type="ECO:0000313" key="11">
    <source>
        <dbReference type="Proteomes" id="UP001321786"/>
    </source>
</evidence>
<dbReference type="EMBL" id="AP028654">
    <property type="protein sequence ID" value="BEP28397.1"/>
    <property type="molecule type" value="Genomic_DNA"/>
</dbReference>
<evidence type="ECO:0000256" key="3">
    <source>
        <dbReference type="ARBA" id="ARBA00022519"/>
    </source>
</evidence>
<name>A0AAU9ECU8_9FIRM</name>
<dbReference type="Pfam" id="PF12821">
    <property type="entry name" value="ThrE_2"/>
    <property type="match status" value="1"/>
</dbReference>
<proteinExistence type="inferred from homology"/>
<feature type="transmembrane region" description="Helical" evidence="8">
    <location>
        <begin position="76"/>
        <end position="94"/>
    </location>
</feature>
<organism evidence="10 11">
    <name type="scientific">Helicovermis profundi</name>
    <dbReference type="NCBI Taxonomy" id="3065157"/>
    <lineage>
        <taxon>Bacteria</taxon>
        <taxon>Bacillati</taxon>
        <taxon>Bacillota</taxon>
        <taxon>Clostridia</taxon>
        <taxon>Helicovermis</taxon>
    </lineage>
</organism>
<dbReference type="Proteomes" id="UP001321786">
    <property type="component" value="Chromosome"/>
</dbReference>
<evidence type="ECO:0000256" key="8">
    <source>
        <dbReference type="SAM" id="Phobius"/>
    </source>
</evidence>
<keyword evidence="4 8" id="KW-0812">Transmembrane</keyword>
<dbReference type="PANTHER" id="PTHR34390:SF1">
    <property type="entry name" value="SUCCINATE TRANSPORTER SUBUNIT YJJB-RELATED"/>
    <property type="match status" value="1"/>
</dbReference>
<evidence type="ECO:0000256" key="4">
    <source>
        <dbReference type="ARBA" id="ARBA00022692"/>
    </source>
</evidence>
<keyword evidence="5 8" id="KW-1133">Transmembrane helix</keyword>
<dbReference type="InterPro" id="IPR024528">
    <property type="entry name" value="ThrE_2"/>
</dbReference>